<dbReference type="PANTHER" id="PTHR13847">
    <property type="entry name" value="SARCOSINE DEHYDROGENASE-RELATED"/>
    <property type="match status" value="1"/>
</dbReference>
<dbReference type="Gene3D" id="3.50.50.60">
    <property type="entry name" value="FAD/NAD(P)-binding domain"/>
    <property type="match status" value="1"/>
</dbReference>
<protein>
    <submittedName>
        <fullName evidence="4">FAD-binding oxidoreductase</fullName>
    </submittedName>
</protein>
<feature type="domain" description="FAD dependent oxidoreductase" evidence="3">
    <location>
        <begin position="9"/>
        <end position="341"/>
    </location>
</feature>
<dbReference type="SUPFAM" id="SSF51905">
    <property type="entry name" value="FAD/NAD(P)-binding domain"/>
    <property type="match status" value="1"/>
</dbReference>
<keyword evidence="2" id="KW-1133">Transmembrane helix</keyword>
<evidence type="ECO:0000259" key="3">
    <source>
        <dbReference type="Pfam" id="PF01266"/>
    </source>
</evidence>
<dbReference type="EMBL" id="ABMABF030000001">
    <property type="protein sequence ID" value="EMJ5132464.1"/>
    <property type="molecule type" value="Genomic_DNA"/>
</dbReference>
<dbReference type="GO" id="GO:0005737">
    <property type="term" value="C:cytoplasm"/>
    <property type="evidence" value="ECO:0007669"/>
    <property type="project" value="TreeGrafter"/>
</dbReference>
<dbReference type="Gene3D" id="3.30.9.10">
    <property type="entry name" value="D-Amino Acid Oxidase, subunit A, domain 2"/>
    <property type="match status" value="1"/>
</dbReference>
<keyword evidence="2" id="KW-0812">Transmembrane</keyword>
<sequence>MTSQTKNNIIIIGAGIVGCTLAWYLSRSYAGKITLIDKSDAADGVTQHAFAWLHVSYGRPSGYSQFRKQALSEWRSLDKLTQGKLNVNWCGAISWQANTEATHQFIESHHKTGFNIKALTQAQLQVLEPNLRVLPKLAAFAPDEAYVDPVYTTKTLLELAISQGVNYLPHTHVQQLLKDNNKIVGVTTSLGDLYADQIIVTAGLGAIELFKSLQIRLPIAPSPSIIAHFHDSTATPAMKHIISTPEMEVRPTLDGNTLCAEDYIDEQPEHSAMNIARNALSVIQNSFIATSTLSLENAFIGMRPMPQDEMPVVGKVADFSGLYIISMHAAITLAPLICHLAQEEIIHGTEQAALRPYRLTRFTSGN</sequence>
<dbReference type="AlphaFoldDB" id="A0AAI9D8I0"/>
<dbReference type="InterPro" id="IPR036188">
    <property type="entry name" value="FAD/NAD-bd_sf"/>
</dbReference>
<name>A0AAI9D8I0_PROST</name>
<accession>A0AAI9D8I0</accession>
<evidence type="ECO:0000256" key="2">
    <source>
        <dbReference type="SAM" id="Phobius"/>
    </source>
</evidence>
<keyword evidence="1" id="KW-0560">Oxidoreductase</keyword>
<reference evidence="4" key="1">
    <citation type="submission" date="2024-02" db="EMBL/GenBank/DDBJ databases">
        <authorList>
            <consortium name="Clinical and Environmental Microbiology Branch: Whole genome sequencing antimicrobial resistance pathogens in the healthcare setting"/>
        </authorList>
    </citation>
    <scope>NUCLEOTIDE SEQUENCE</scope>
    <source>
        <strain evidence="4">2021GO-0154</strain>
    </source>
</reference>
<evidence type="ECO:0000313" key="4">
    <source>
        <dbReference type="EMBL" id="EMJ5132464.1"/>
    </source>
</evidence>
<feature type="transmembrane region" description="Helical" evidence="2">
    <location>
        <begin position="7"/>
        <end position="25"/>
    </location>
</feature>
<organism evidence="4">
    <name type="scientific">Providencia stuartii</name>
    <dbReference type="NCBI Taxonomy" id="588"/>
    <lineage>
        <taxon>Bacteria</taxon>
        <taxon>Pseudomonadati</taxon>
        <taxon>Pseudomonadota</taxon>
        <taxon>Gammaproteobacteria</taxon>
        <taxon>Enterobacterales</taxon>
        <taxon>Morganellaceae</taxon>
        <taxon>Providencia</taxon>
    </lineage>
</organism>
<keyword evidence="2" id="KW-0472">Membrane</keyword>
<dbReference type="Pfam" id="PF01266">
    <property type="entry name" value="DAO"/>
    <property type="match status" value="1"/>
</dbReference>
<dbReference type="GO" id="GO:0016491">
    <property type="term" value="F:oxidoreductase activity"/>
    <property type="evidence" value="ECO:0007669"/>
    <property type="project" value="UniProtKB-KW"/>
</dbReference>
<dbReference type="PROSITE" id="PS51257">
    <property type="entry name" value="PROKAR_LIPOPROTEIN"/>
    <property type="match status" value="1"/>
</dbReference>
<evidence type="ECO:0000256" key="1">
    <source>
        <dbReference type="ARBA" id="ARBA00023002"/>
    </source>
</evidence>
<dbReference type="InterPro" id="IPR006076">
    <property type="entry name" value="FAD-dep_OxRdtase"/>
</dbReference>
<comment type="caution">
    <text evidence="4">The sequence shown here is derived from an EMBL/GenBank/DDBJ whole genome shotgun (WGS) entry which is preliminary data.</text>
</comment>
<dbReference type="PANTHER" id="PTHR13847:SF289">
    <property type="entry name" value="GLYCINE OXIDASE"/>
    <property type="match status" value="1"/>
</dbReference>
<gene>
    <name evidence="4" type="ORF">RG298_000128</name>
</gene>
<proteinExistence type="predicted"/>